<accession>A0ABN5QE15</accession>
<keyword evidence="1" id="KW-1133">Transmembrane helix</keyword>
<dbReference type="EMBL" id="CP033138">
    <property type="protein sequence ID" value="AYO17700.1"/>
    <property type="molecule type" value="Genomic_DNA"/>
</dbReference>
<proteinExistence type="predicted"/>
<evidence type="ECO:0000313" key="3">
    <source>
        <dbReference type="Proteomes" id="UP000272136"/>
    </source>
</evidence>
<organism evidence="2 3">
    <name type="scientific">Vibrio owensii</name>
    <dbReference type="NCBI Taxonomy" id="696485"/>
    <lineage>
        <taxon>Bacteria</taxon>
        <taxon>Pseudomonadati</taxon>
        <taxon>Pseudomonadota</taxon>
        <taxon>Gammaproteobacteria</taxon>
        <taxon>Vibrionales</taxon>
        <taxon>Vibrionaceae</taxon>
        <taxon>Vibrio</taxon>
    </lineage>
</organism>
<name>A0ABN5QE15_9VIBR</name>
<keyword evidence="3" id="KW-1185">Reference proteome</keyword>
<keyword evidence="1" id="KW-0472">Membrane</keyword>
<evidence type="ECO:0000256" key="1">
    <source>
        <dbReference type="SAM" id="Phobius"/>
    </source>
</evidence>
<keyword evidence="1" id="KW-0812">Transmembrane</keyword>
<gene>
    <name evidence="2" type="ORF">D0812_25440</name>
</gene>
<sequence length="69" mass="7649">MGSYASKDDIHCHRICISHTNMVWLFLFCCVLKVVFSSVPNALWHACQTPTLIHKLCAMVLASGSSVLI</sequence>
<dbReference type="Proteomes" id="UP000272136">
    <property type="component" value="Chromosome 2"/>
</dbReference>
<reference evidence="2 3" key="1">
    <citation type="submission" date="2018-10" db="EMBL/GenBank/DDBJ databases">
        <title>Whole Genome of Vibrio owensii strain 170502, isolated from Acute Hepatopancreatic Necrosis Disease (AHPND) shrimp.</title>
        <authorList>
            <person name="Yan M."/>
            <person name="Wang X."/>
            <person name="Wang Y."/>
        </authorList>
    </citation>
    <scope>NUCLEOTIDE SEQUENCE [LARGE SCALE GENOMIC DNA]</scope>
    <source>
        <strain evidence="2 3">1700302</strain>
    </source>
</reference>
<feature type="transmembrane region" description="Helical" evidence="1">
    <location>
        <begin position="23"/>
        <end position="44"/>
    </location>
</feature>
<protein>
    <recommendedName>
        <fullName evidence="4">DUF3265 domain-containing protein</fullName>
    </recommendedName>
</protein>
<evidence type="ECO:0000313" key="2">
    <source>
        <dbReference type="EMBL" id="AYO17700.1"/>
    </source>
</evidence>
<evidence type="ECO:0008006" key="4">
    <source>
        <dbReference type="Google" id="ProtNLM"/>
    </source>
</evidence>